<dbReference type="GO" id="GO:0043491">
    <property type="term" value="P:phosphatidylinositol 3-kinase/protein kinase B signal transduction"/>
    <property type="evidence" value="ECO:0007669"/>
    <property type="project" value="InterPro"/>
</dbReference>
<reference evidence="3 4" key="1">
    <citation type="submission" date="2019-09" db="EMBL/GenBank/DDBJ databases">
        <title>Bird 10,000 Genomes (B10K) Project - Family phase.</title>
        <authorList>
            <person name="Zhang G."/>
        </authorList>
    </citation>
    <scope>NUCLEOTIDE SEQUENCE [LARGE SCALE GENOMIC DNA]</scope>
    <source>
        <strain evidence="3">OUT-0049</strain>
        <tissue evidence="3">Muscle</tissue>
    </source>
</reference>
<evidence type="ECO:0000256" key="1">
    <source>
        <dbReference type="SAM" id="MobiDB-lite"/>
    </source>
</evidence>
<feature type="compositionally biased region" description="Gly residues" evidence="1">
    <location>
        <begin position="178"/>
        <end position="194"/>
    </location>
</feature>
<evidence type="ECO:0000313" key="3">
    <source>
        <dbReference type="EMBL" id="NXV62551.1"/>
    </source>
</evidence>
<dbReference type="InterPro" id="IPR039482">
    <property type="entry name" value="NYAP_N"/>
</dbReference>
<sequence>MSAPPRSELAAAAAAALLRLGEERPPAAAMSLLQRKGRNEWRPREEEPRKGVPKAREGGSLRRPLRVGFLTLPAPQERGPRPCAPGMAPRSLSCHAVGLPDPGGPPLRPPGPRIGPHEGRGLEAPPAKRGGAPRGGCVRQTPPLKPSRSPQTRLSAGAAPAEQGEQEEPVYIEMVGDARGGAGGDPRRGGGPGGAAPPPAEEPEAIYEEMSCPLPAGEGPAPGQAPFAGHAPFHGHAPHTAHAPFGGPALHSGHAPYAGHAPFSGHAPHAGRAPFI</sequence>
<keyword evidence="4" id="KW-1185">Reference proteome</keyword>
<dbReference type="Pfam" id="PF15439">
    <property type="entry name" value="NYAP_N"/>
    <property type="match status" value="1"/>
</dbReference>
<organism evidence="3 4">
    <name type="scientific">Molothrus ater</name>
    <name type="common">Brown-headed cowbird</name>
    <dbReference type="NCBI Taxonomy" id="84834"/>
    <lineage>
        <taxon>Eukaryota</taxon>
        <taxon>Metazoa</taxon>
        <taxon>Chordata</taxon>
        <taxon>Craniata</taxon>
        <taxon>Vertebrata</taxon>
        <taxon>Euteleostomi</taxon>
        <taxon>Archelosauria</taxon>
        <taxon>Archosauria</taxon>
        <taxon>Dinosauria</taxon>
        <taxon>Saurischia</taxon>
        <taxon>Theropoda</taxon>
        <taxon>Coelurosauria</taxon>
        <taxon>Aves</taxon>
        <taxon>Neognathae</taxon>
        <taxon>Neoaves</taxon>
        <taxon>Telluraves</taxon>
        <taxon>Australaves</taxon>
        <taxon>Passeriformes</taxon>
        <taxon>Passeroidea</taxon>
        <taxon>Icteridae</taxon>
        <taxon>Molothrus</taxon>
    </lineage>
</organism>
<feature type="compositionally biased region" description="Low complexity" evidence="1">
    <location>
        <begin position="213"/>
        <end position="249"/>
    </location>
</feature>
<feature type="non-terminal residue" evidence="3">
    <location>
        <position position="276"/>
    </location>
</feature>
<comment type="caution">
    <text evidence="3">The sequence shown here is derived from an EMBL/GenBank/DDBJ whole genome shotgun (WGS) entry which is preliminary data.</text>
</comment>
<protein>
    <submittedName>
        <fullName evidence="3">NYAP1 kinase</fullName>
    </submittedName>
</protein>
<proteinExistence type="predicted"/>
<evidence type="ECO:0000313" key="4">
    <source>
        <dbReference type="Proteomes" id="UP000553862"/>
    </source>
</evidence>
<dbReference type="PANTHER" id="PTHR22633:SF2">
    <property type="entry name" value="NEURONAL TYROSINE-PHOSPHORYLATED PHOSPHOINOSITIDE-3-KINASE ADAPTER 1"/>
    <property type="match status" value="1"/>
</dbReference>
<dbReference type="Proteomes" id="UP000553862">
    <property type="component" value="Unassembled WGS sequence"/>
</dbReference>
<feature type="region of interest" description="Disordered" evidence="1">
    <location>
        <begin position="32"/>
        <end position="249"/>
    </location>
</feature>
<dbReference type="PANTHER" id="PTHR22633">
    <property type="entry name" value="NEURONAL TYROSINE-PHOSPHORYLATED PHOSPHOINOSITIDE-3-KINASE ADAPTER 2-RELATED"/>
    <property type="match status" value="1"/>
</dbReference>
<gene>
    <name evidence="3" type="primary">Nyap1_0</name>
    <name evidence="3" type="ORF">MOLATE_R17941</name>
</gene>
<dbReference type="GO" id="GO:0016301">
    <property type="term" value="F:kinase activity"/>
    <property type="evidence" value="ECO:0007669"/>
    <property type="project" value="UniProtKB-KW"/>
</dbReference>
<dbReference type="EMBL" id="VZUF01142789">
    <property type="protein sequence ID" value="NXV62551.1"/>
    <property type="molecule type" value="Genomic_DNA"/>
</dbReference>
<name>A0A7L3VFK9_MOLAT</name>
<feature type="compositionally biased region" description="Basic and acidic residues" evidence="1">
    <location>
        <begin position="37"/>
        <end position="60"/>
    </location>
</feature>
<feature type="non-terminal residue" evidence="3">
    <location>
        <position position="1"/>
    </location>
</feature>
<feature type="compositionally biased region" description="Pro residues" evidence="1">
    <location>
        <begin position="102"/>
        <end position="113"/>
    </location>
</feature>
<dbReference type="InterPro" id="IPR026722">
    <property type="entry name" value="NYAP1/NYAP2"/>
</dbReference>
<dbReference type="GO" id="GO:0048812">
    <property type="term" value="P:neuron projection morphogenesis"/>
    <property type="evidence" value="ECO:0007669"/>
    <property type="project" value="InterPro"/>
</dbReference>
<accession>A0A7L3VFK9</accession>
<evidence type="ECO:0000259" key="2">
    <source>
        <dbReference type="Pfam" id="PF15439"/>
    </source>
</evidence>
<keyword evidence="3" id="KW-0418">Kinase</keyword>
<dbReference type="AlphaFoldDB" id="A0A7L3VFK9"/>
<keyword evidence="3" id="KW-0808">Transferase</keyword>
<feature type="domain" description="Neuronal tyrosine-phosphorylated phosphoinositide-3-kinase adapter N-terminal" evidence="2">
    <location>
        <begin position="34"/>
        <end position="157"/>
    </location>
</feature>